<evidence type="ECO:0000313" key="1">
    <source>
        <dbReference type="EMBL" id="KAI7754864.1"/>
    </source>
</evidence>
<proteinExistence type="predicted"/>
<dbReference type="InterPro" id="IPR006939">
    <property type="entry name" value="SNF5"/>
</dbReference>
<dbReference type="AlphaFoldDB" id="A0AAD5D8E6"/>
<comment type="caution">
    <text evidence="1">The sequence shown here is derived from an EMBL/GenBank/DDBJ whole genome shotgun (WGS) entry which is preliminary data.</text>
</comment>
<dbReference type="GO" id="GO:0006338">
    <property type="term" value="P:chromatin remodeling"/>
    <property type="evidence" value="ECO:0007669"/>
    <property type="project" value="InterPro"/>
</dbReference>
<evidence type="ECO:0000313" key="2">
    <source>
        <dbReference type="Proteomes" id="UP001206925"/>
    </source>
</evidence>
<keyword evidence="2" id="KW-1185">Reference proteome</keyword>
<gene>
    <name evidence="1" type="ORF">M8C21_024258</name>
</gene>
<sequence length="72" mass="8092">MLGFQVYQLLVTVVDLNNFESDPEEFARIFCEDLGIEDPEVGPAIAFAIREQLCEVSILLLINILMAFLAKC</sequence>
<dbReference type="Pfam" id="PF04855">
    <property type="entry name" value="SNF5"/>
    <property type="match status" value="1"/>
</dbReference>
<accession>A0AAD5D8E6</accession>
<feature type="non-terminal residue" evidence="1">
    <location>
        <position position="1"/>
    </location>
</feature>
<dbReference type="EMBL" id="JAMZMK010002361">
    <property type="protein sequence ID" value="KAI7754864.1"/>
    <property type="molecule type" value="Genomic_DNA"/>
</dbReference>
<dbReference type="Proteomes" id="UP001206925">
    <property type="component" value="Unassembled WGS sequence"/>
</dbReference>
<organism evidence="1 2">
    <name type="scientific">Ambrosia artemisiifolia</name>
    <name type="common">Common ragweed</name>
    <dbReference type="NCBI Taxonomy" id="4212"/>
    <lineage>
        <taxon>Eukaryota</taxon>
        <taxon>Viridiplantae</taxon>
        <taxon>Streptophyta</taxon>
        <taxon>Embryophyta</taxon>
        <taxon>Tracheophyta</taxon>
        <taxon>Spermatophyta</taxon>
        <taxon>Magnoliopsida</taxon>
        <taxon>eudicotyledons</taxon>
        <taxon>Gunneridae</taxon>
        <taxon>Pentapetalae</taxon>
        <taxon>asterids</taxon>
        <taxon>campanulids</taxon>
        <taxon>Asterales</taxon>
        <taxon>Asteraceae</taxon>
        <taxon>Asteroideae</taxon>
        <taxon>Heliantheae alliance</taxon>
        <taxon>Heliantheae</taxon>
        <taxon>Ambrosia</taxon>
    </lineage>
</organism>
<dbReference type="GO" id="GO:0000228">
    <property type="term" value="C:nuclear chromosome"/>
    <property type="evidence" value="ECO:0007669"/>
    <property type="project" value="InterPro"/>
</dbReference>
<name>A0AAD5D8E6_AMBAR</name>
<protein>
    <submittedName>
        <fullName evidence="1">Uncharacterized protein</fullName>
    </submittedName>
</protein>
<reference evidence="1" key="1">
    <citation type="submission" date="2022-06" db="EMBL/GenBank/DDBJ databases">
        <title>Uncovering the hologenomic basis of an extraordinary plant invasion.</title>
        <authorList>
            <person name="Bieker V.C."/>
            <person name="Martin M.D."/>
            <person name="Gilbert T."/>
            <person name="Hodgins K."/>
            <person name="Battlay P."/>
            <person name="Petersen B."/>
            <person name="Wilson J."/>
        </authorList>
    </citation>
    <scope>NUCLEOTIDE SEQUENCE</scope>
    <source>
        <strain evidence="1">AA19_3_7</strain>
        <tissue evidence="1">Leaf</tissue>
    </source>
</reference>